<keyword evidence="2" id="KW-1185">Reference proteome</keyword>
<accession>A0A0C3FSZ2</accession>
<evidence type="ECO:0000313" key="2">
    <source>
        <dbReference type="Proteomes" id="UP000054166"/>
    </source>
</evidence>
<organism evidence="1 2">
    <name type="scientific">Piloderma croceum (strain F 1598)</name>
    <dbReference type="NCBI Taxonomy" id="765440"/>
    <lineage>
        <taxon>Eukaryota</taxon>
        <taxon>Fungi</taxon>
        <taxon>Dikarya</taxon>
        <taxon>Basidiomycota</taxon>
        <taxon>Agaricomycotina</taxon>
        <taxon>Agaricomycetes</taxon>
        <taxon>Agaricomycetidae</taxon>
        <taxon>Atheliales</taxon>
        <taxon>Atheliaceae</taxon>
        <taxon>Piloderma</taxon>
    </lineage>
</organism>
<evidence type="ECO:0000313" key="1">
    <source>
        <dbReference type="EMBL" id="KIM87330.1"/>
    </source>
</evidence>
<dbReference type="Proteomes" id="UP000054166">
    <property type="component" value="Unassembled WGS sequence"/>
</dbReference>
<protein>
    <submittedName>
        <fullName evidence="1">Uncharacterized protein</fullName>
    </submittedName>
</protein>
<dbReference type="EMBL" id="KN832979">
    <property type="protein sequence ID" value="KIM87330.1"/>
    <property type="molecule type" value="Genomic_DNA"/>
</dbReference>
<gene>
    <name evidence="1" type="ORF">PILCRDRAFT_3824</name>
</gene>
<reference evidence="2" key="2">
    <citation type="submission" date="2015-01" db="EMBL/GenBank/DDBJ databases">
        <title>Evolutionary Origins and Diversification of the Mycorrhizal Mutualists.</title>
        <authorList>
            <consortium name="DOE Joint Genome Institute"/>
            <consortium name="Mycorrhizal Genomics Consortium"/>
            <person name="Kohler A."/>
            <person name="Kuo A."/>
            <person name="Nagy L.G."/>
            <person name="Floudas D."/>
            <person name="Copeland A."/>
            <person name="Barry K.W."/>
            <person name="Cichocki N."/>
            <person name="Veneault-Fourrey C."/>
            <person name="LaButti K."/>
            <person name="Lindquist E.A."/>
            <person name="Lipzen A."/>
            <person name="Lundell T."/>
            <person name="Morin E."/>
            <person name="Murat C."/>
            <person name="Riley R."/>
            <person name="Ohm R."/>
            <person name="Sun H."/>
            <person name="Tunlid A."/>
            <person name="Henrissat B."/>
            <person name="Grigoriev I.V."/>
            <person name="Hibbett D.S."/>
            <person name="Martin F."/>
        </authorList>
    </citation>
    <scope>NUCLEOTIDE SEQUENCE [LARGE SCALE GENOMIC DNA]</scope>
    <source>
        <strain evidence="2">F 1598</strain>
    </source>
</reference>
<dbReference type="AlphaFoldDB" id="A0A0C3FSZ2"/>
<proteinExistence type="predicted"/>
<dbReference type="HOGENOM" id="CLU_1396831_0_0_1"/>
<reference evidence="1 2" key="1">
    <citation type="submission" date="2014-04" db="EMBL/GenBank/DDBJ databases">
        <authorList>
            <consortium name="DOE Joint Genome Institute"/>
            <person name="Kuo A."/>
            <person name="Tarkka M."/>
            <person name="Buscot F."/>
            <person name="Kohler A."/>
            <person name="Nagy L.G."/>
            <person name="Floudas D."/>
            <person name="Copeland A."/>
            <person name="Barry K.W."/>
            <person name="Cichocki N."/>
            <person name="Veneault-Fourrey C."/>
            <person name="LaButti K."/>
            <person name="Lindquist E.A."/>
            <person name="Lipzen A."/>
            <person name="Lundell T."/>
            <person name="Morin E."/>
            <person name="Murat C."/>
            <person name="Sun H."/>
            <person name="Tunlid A."/>
            <person name="Henrissat B."/>
            <person name="Grigoriev I.V."/>
            <person name="Hibbett D.S."/>
            <person name="Martin F."/>
            <person name="Nordberg H.P."/>
            <person name="Cantor M.N."/>
            <person name="Hua S.X."/>
        </authorList>
    </citation>
    <scope>NUCLEOTIDE SEQUENCE [LARGE SCALE GENOMIC DNA]</scope>
    <source>
        <strain evidence="1 2">F 1598</strain>
    </source>
</reference>
<sequence length="195" mass="22077">MYTTTRTINFGLPLGPAESYVRSSSIFTEVVQGRYLRPEAIGQKMDVERITFQTFNGDPGVWLFDVLHGTAVIESPDTKYGVETKAYQMLSLKWPGYLHFSVGFTETLQSYGRSSSGYYTRIEILKATAELIHQFIQSAVDVGHDGEADWWTIGRDGVDIEHVRIMSLDWRHDDGIVLVPRLWIAGKAEPRGQNM</sequence>
<name>A0A0C3FSZ2_PILCF</name>
<dbReference type="InParanoid" id="A0A0C3FSZ2"/>